<feature type="region of interest" description="Disordered" evidence="1">
    <location>
        <begin position="1"/>
        <end position="25"/>
    </location>
</feature>
<dbReference type="PANTHER" id="PTHR30461">
    <property type="entry name" value="DNA-INVERTASE FROM LAMBDOID PROPHAGE"/>
    <property type="match status" value="1"/>
</dbReference>
<dbReference type="PROSITE" id="PS51737">
    <property type="entry name" value="RECOMBINASE_DNA_BIND"/>
    <property type="match status" value="1"/>
</dbReference>
<feature type="domain" description="Recombinase" evidence="2">
    <location>
        <begin position="87"/>
        <end position="231"/>
    </location>
</feature>
<proteinExistence type="predicted"/>
<feature type="non-terminal residue" evidence="3">
    <location>
        <position position="1"/>
    </location>
</feature>
<dbReference type="GO" id="GO:0003677">
    <property type="term" value="F:DNA binding"/>
    <property type="evidence" value="ECO:0007669"/>
    <property type="project" value="InterPro"/>
</dbReference>
<dbReference type="AlphaFoldDB" id="A0A286H2Z9"/>
<evidence type="ECO:0000259" key="2">
    <source>
        <dbReference type="PROSITE" id="PS51737"/>
    </source>
</evidence>
<dbReference type="Proteomes" id="UP000219621">
    <property type="component" value="Unassembled WGS sequence"/>
</dbReference>
<dbReference type="GO" id="GO:0000150">
    <property type="term" value="F:DNA strand exchange activity"/>
    <property type="evidence" value="ECO:0007669"/>
    <property type="project" value="InterPro"/>
</dbReference>
<reference evidence="3 4" key="1">
    <citation type="submission" date="2017-09" db="EMBL/GenBank/DDBJ databases">
        <authorList>
            <person name="Ehlers B."/>
            <person name="Leendertz F.H."/>
        </authorList>
    </citation>
    <scope>NUCLEOTIDE SEQUENCE [LARGE SCALE GENOMIC DNA]</scope>
    <source>
        <strain evidence="3 4">USBA 140</strain>
    </source>
</reference>
<name>A0A286H2Z9_9PROT</name>
<sequence length="462" mass="51703">SRRGHWRGQNPRRTGSDLRPGYARPPVGPCRHQQCRWLVKFNVAVQTDLHIGFKGTMNALFLRDLKDKIRRSHKAIAAAGRAAGGLAYGYRVVRGVTDDRGGYVNGLREIDPDQAAVIRRIYEEVAAGIPVSEIVRQLNEEGVPAPGGERWRIHSIRGERSRGRGILANEIYRGWLIHNRTRKVVDPKTGRVRYANNPESEWLRTHVPELQIISDELWHRVQAERNPKWKWEKPPSERRRKFAEDRKGLPHPLTGLVKCGACGGHKVVANATRYVCQTYRIHRTCTNARGRREQEVAAAVFQALLDHVAAVEDWAVPIGAKLAAEYAVRAQLDDEVASIDAAMARLLTAIENGVQAEQATTRILALQDRLASIRAMPRLPDLLPSEDIRALLVSALVRMETNFSVPRYADPIAKALALVVNEVVLTPIPGKARGETMDIRLNPEGWGDFYVQIQGAWPGVTV</sequence>
<evidence type="ECO:0000313" key="3">
    <source>
        <dbReference type="EMBL" id="SOE01836.1"/>
    </source>
</evidence>
<evidence type="ECO:0000256" key="1">
    <source>
        <dbReference type="SAM" id="MobiDB-lite"/>
    </source>
</evidence>
<dbReference type="InterPro" id="IPR050639">
    <property type="entry name" value="SSR_resolvase"/>
</dbReference>
<dbReference type="InterPro" id="IPR011109">
    <property type="entry name" value="DNA_bind_recombinase_dom"/>
</dbReference>
<dbReference type="Pfam" id="PF13408">
    <property type="entry name" value="Zn_ribbon_recom"/>
    <property type="match status" value="1"/>
</dbReference>
<dbReference type="InterPro" id="IPR025827">
    <property type="entry name" value="Zn_ribbon_recom_dom"/>
</dbReference>
<dbReference type="Pfam" id="PF07508">
    <property type="entry name" value="Recombinase"/>
    <property type="match status" value="1"/>
</dbReference>
<dbReference type="InterPro" id="IPR038109">
    <property type="entry name" value="DNA_bind_recomb_sf"/>
</dbReference>
<organism evidence="3 4">
    <name type="scientific">Caenispirillum bisanense</name>
    <dbReference type="NCBI Taxonomy" id="414052"/>
    <lineage>
        <taxon>Bacteria</taxon>
        <taxon>Pseudomonadati</taxon>
        <taxon>Pseudomonadota</taxon>
        <taxon>Alphaproteobacteria</taxon>
        <taxon>Rhodospirillales</taxon>
        <taxon>Novispirillaceae</taxon>
        <taxon>Caenispirillum</taxon>
    </lineage>
</organism>
<protein>
    <submittedName>
        <fullName evidence="3">Recombinase zinc beta ribbon domain-containing protein</fullName>
    </submittedName>
</protein>
<dbReference type="EMBL" id="OCNJ01000027">
    <property type="protein sequence ID" value="SOE01836.1"/>
    <property type="molecule type" value="Genomic_DNA"/>
</dbReference>
<dbReference type="PANTHER" id="PTHR30461:SF23">
    <property type="entry name" value="DNA RECOMBINASE-RELATED"/>
    <property type="match status" value="1"/>
</dbReference>
<evidence type="ECO:0000313" key="4">
    <source>
        <dbReference type="Proteomes" id="UP000219621"/>
    </source>
</evidence>
<dbReference type="Gene3D" id="3.90.1750.20">
    <property type="entry name" value="Putative Large Serine Recombinase, Chain B, Domain 2"/>
    <property type="match status" value="1"/>
</dbReference>
<accession>A0A286H2Z9</accession>
<gene>
    <name evidence="3" type="ORF">SAMN05421508_1279</name>
</gene>
<keyword evidence="4" id="KW-1185">Reference proteome</keyword>